<keyword evidence="2" id="KW-0819">tRNA processing</keyword>
<dbReference type="GO" id="GO:0005730">
    <property type="term" value="C:nucleolus"/>
    <property type="evidence" value="ECO:0007669"/>
    <property type="project" value="TreeGrafter"/>
</dbReference>
<dbReference type="Gene3D" id="3.30.70.3250">
    <property type="entry name" value="Ribonuclease P, Pop5 subunit"/>
    <property type="match status" value="1"/>
</dbReference>
<feature type="region of interest" description="Disordered" evidence="3">
    <location>
        <begin position="215"/>
        <end position="256"/>
    </location>
</feature>
<evidence type="ECO:0000256" key="2">
    <source>
        <dbReference type="ARBA" id="ARBA00022694"/>
    </source>
</evidence>
<dbReference type="GO" id="GO:0000172">
    <property type="term" value="C:ribonuclease MRP complex"/>
    <property type="evidence" value="ECO:0007669"/>
    <property type="project" value="TreeGrafter"/>
</dbReference>
<feature type="region of interest" description="Disordered" evidence="3">
    <location>
        <begin position="173"/>
        <end position="199"/>
    </location>
</feature>
<dbReference type="SUPFAM" id="SSF160350">
    <property type="entry name" value="Rnp2-like"/>
    <property type="match status" value="1"/>
</dbReference>
<dbReference type="Proteomes" id="UP000324022">
    <property type="component" value="Unassembled WGS sequence"/>
</dbReference>
<organism evidence="4 5">
    <name type="scientific">Ustilago trichophora</name>
    <dbReference type="NCBI Taxonomy" id="86804"/>
    <lineage>
        <taxon>Eukaryota</taxon>
        <taxon>Fungi</taxon>
        <taxon>Dikarya</taxon>
        <taxon>Basidiomycota</taxon>
        <taxon>Ustilaginomycotina</taxon>
        <taxon>Ustilaginomycetes</taxon>
        <taxon>Ustilaginales</taxon>
        <taxon>Ustilaginaceae</taxon>
        <taxon>Ustilago</taxon>
    </lineage>
</organism>
<evidence type="ECO:0000256" key="1">
    <source>
        <dbReference type="ARBA" id="ARBA00010800"/>
    </source>
</evidence>
<dbReference type="PANTHER" id="PTHR15441:SF2">
    <property type="entry name" value="RIBONUCLEASE P_MRP PROTEIN SUBUNIT POP5"/>
    <property type="match status" value="1"/>
</dbReference>
<evidence type="ECO:0000313" key="5">
    <source>
        <dbReference type="Proteomes" id="UP000324022"/>
    </source>
</evidence>
<evidence type="ECO:0000256" key="3">
    <source>
        <dbReference type="SAM" id="MobiDB-lite"/>
    </source>
</evidence>
<dbReference type="OrthoDB" id="24745at2759"/>
<proteinExistence type="inferred from homology"/>
<reference evidence="4 5" key="1">
    <citation type="submission" date="2018-03" db="EMBL/GenBank/DDBJ databases">
        <authorList>
            <person name="Guldener U."/>
        </authorList>
    </citation>
    <scope>NUCLEOTIDE SEQUENCE [LARGE SCALE GENOMIC DNA]</scope>
    <source>
        <strain evidence="4 5">NBRC100155</strain>
    </source>
</reference>
<dbReference type="AlphaFoldDB" id="A0A5C3E687"/>
<gene>
    <name evidence="4" type="ORF">UTRI_03333</name>
</gene>
<sequence>MVRFKTRWLLLAIDDKPLATSSPFPSTLDDSANASTSATVLSAAQQSHTNGAKATLTAQHITRLLRASLVYNFGDVAAGAFGGVLTCKYYSTHTGTAIVRCSRDAARLVWASATLISSPVDTTADGTTGTAAAGKAASLRIRVIHCGGTIKKVQNKAIELDRKLIMRMRDKQRRLAANQTPKLPSENKMPNAVDKEETASPVAPVIPIASMDDEEDLGEALDPNAPTADSPASSTMTKLQPEEAITASSSAKFDPETQALLAQSRKQINSISM</sequence>
<dbReference type="Pfam" id="PF01900">
    <property type="entry name" value="RNase_P_Rpp14"/>
    <property type="match status" value="1"/>
</dbReference>
<dbReference type="InterPro" id="IPR002759">
    <property type="entry name" value="Pop5/Rpp14/Rnp2-like"/>
</dbReference>
<dbReference type="PANTHER" id="PTHR15441">
    <property type="entry name" value="RIBONUCLEASE P PROTEIN SUBUNIT P14"/>
    <property type="match status" value="1"/>
</dbReference>
<dbReference type="GO" id="GO:0030681">
    <property type="term" value="C:multimeric ribonuclease P complex"/>
    <property type="evidence" value="ECO:0007669"/>
    <property type="project" value="TreeGrafter"/>
</dbReference>
<accession>A0A5C3E687</accession>
<comment type="similarity">
    <text evidence="1">Belongs to the eukaryotic/archaeal RNase P protein component 2 family.</text>
</comment>
<dbReference type="GO" id="GO:0033204">
    <property type="term" value="F:ribonuclease P RNA binding"/>
    <property type="evidence" value="ECO:0007669"/>
    <property type="project" value="TreeGrafter"/>
</dbReference>
<protein>
    <submittedName>
        <fullName evidence="4">Related to POP5 - subunit of both RNase MRP and nuclear RNase P</fullName>
    </submittedName>
</protein>
<keyword evidence="5" id="KW-1185">Reference proteome</keyword>
<name>A0A5C3E687_9BASI</name>
<dbReference type="EMBL" id="OOIN01000012">
    <property type="protein sequence ID" value="SPO25968.1"/>
    <property type="molecule type" value="Genomic_DNA"/>
</dbReference>
<dbReference type="InterPro" id="IPR038085">
    <property type="entry name" value="Rnp2-like_sf"/>
</dbReference>
<dbReference type="GO" id="GO:0001682">
    <property type="term" value="P:tRNA 5'-leader removal"/>
    <property type="evidence" value="ECO:0007669"/>
    <property type="project" value="InterPro"/>
</dbReference>
<evidence type="ECO:0000313" key="4">
    <source>
        <dbReference type="EMBL" id="SPO25968.1"/>
    </source>
</evidence>